<dbReference type="EMBL" id="MHNF01000049">
    <property type="protein sequence ID" value="OGZ39672.1"/>
    <property type="molecule type" value="Genomic_DNA"/>
</dbReference>
<dbReference type="InterPro" id="IPR036597">
    <property type="entry name" value="Fido-like_dom_sf"/>
</dbReference>
<sequence length="383" mass="43365">MCKKGKGVLTLLLKKHIIDNNINLIIVMENISENRAGRYRKTLSGEFAYESFIPNDLPPTPPVMMDDKMQTLLSEADRALGGLNVVADLLPDSNYFILSYLRKEATLSSKIEGTKATFVDVAKAQVGVVDEETPNDYREIINYIDAINYGLRRIRKEEFPFSLRLLREIHAKLLSGVRGQHKTPGEFRKSQNWIGGASIRTAHYIPPAAEEIWKSLDNFEKFIHDTRPMPALIKIGIIHSQFETIHPFLDGNGRMGRLLITLLLCHYKILNKPTLYLSEYFSIFRSDYYDRLNAVHEKGDFEGWLKFFLEGVALVAVEATQTARKINSLKEEGIKKISCLSSQSSKRAISLIEKLFSQPVMTVNDVAKGIGITFANANNLVRK</sequence>
<keyword evidence="1" id="KW-0067">ATP-binding</keyword>
<proteinExistence type="predicted"/>
<evidence type="ECO:0000256" key="1">
    <source>
        <dbReference type="PIRSR" id="PIRSR038925-1"/>
    </source>
</evidence>
<feature type="binding site" evidence="1">
    <location>
        <position position="246"/>
    </location>
    <ligand>
        <name>ATP</name>
        <dbReference type="ChEBI" id="CHEBI:30616"/>
    </ligand>
</feature>
<dbReference type="Proteomes" id="UP000177126">
    <property type="component" value="Unassembled WGS sequence"/>
</dbReference>
<feature type="binding site" evidence="1">
    <location>
        <begin position="251"/>
        <end position="257"/>
    </location>
    <ligand>
        <name>ATP</name>
        <dbReference type="ChEBI" id="CHEBI:30616"/>
    </ligand>
</feature>
<protein>
    <recommendedName>
        <fullName evidence="4">Fido domain-containing protein</fullName>
    </recommendedName>
</protein>
<feature type="binding site" evidence="3">
    <location>
        <begin position="250"/>
        <end position="257"/>
    </location>
    <ligand>
        <name>ATP</name>
        <dbReference type="ChEBI" id="CHEBI:30616"/>
    </ligand>
</feature>
<dbReference type="PROSITE" id="PS51459">
    <property type="entry name" value="FIDO"/>
    <property type="match status" value="1"/>
</dbReference>
<dbReference type="InterPro" id="IPR026287">
    <property type="entry name" value="SoFic-like"/>
</dbReference>
<name>A0A1G2FPE9_9BACT</name>
<feature type="non-terminal residue" evidence="5">
    <location>
        <position position="383"/>
    </location>
</feature>
<feature type="binding site" evidence="1">
    <location>
        <position position="288"/>
    </location>
    <ligand>
        <name>ATP</name>
        <dbReference type="ChEBI" id="CHEBI:30616"/>
    </ligand>
</feature>
<organism evidence="5 6">
    <name type="scientific">Candidatus Portnoybacteria bacterium RIFCSPLOWO2_02_FULL_39_11</name>
    <dbReference type="NCBI Taxonomy" id="1802001"/>
    <lineage>
        <taxon>Bacteria</taxon>
        <taxon>Candidatus Portnoyibacteriota</taxon>
    </lineage>
</organism>
<feature type="binding site" evidence="1">
    <location>
        <position position="112"/>
    </location>
    <ligand>
        <name>ATP</name>
        <dbReference type="ChEBI" id="CHEBI:30616"/>
    </ligand>
</feature>
<evidence type="ECO:0000256" key="2">
    <source>
        <dbReference type="PIRSR" id="PIRSR640198-1"/>
    </source>
</evidence>
<feature type="active site" evidence="2">
    <location>
        <position position="246"/>
    </location>
</feature>
<dbReference type="PIRSF" id="PIRSF038925">
    <property type="entry name" value="AMP-prot_trans"/>
    <property type="match status" value="1"/>
</dbReference>
<evidence type="ECO:0000256" key="3">
    <source>
        <dbReference type="PIRSR" id="PIRSR640198-2"/>
    </source>
</evidence>
<gene>
    <name evidence="5" type="ORF">A3B04_01480</name>
</gene>
<accession>A0A1G2FPE9</accession>
<keyword evidence="1" id="KW-0547">Nucleotide-binding</keyword>
<evidence type="ECO:0000313" key="6">
    <source>
        <dbReference type="Proteomes" id="UP000177126"/>
    </source>
</evidence>
<feature type="binding site" evidence="3">
    <location>
        <begin position="288"/>
        <end position="289"/>
    </location>
    <ligand>
        <name>ATP</name>
        <dbReference type="ChEBI" id="CHEBI:30616"/>
    </ligand>
</feature>
<comment type="caution">
    <text evidence="5">The sequence shown here is derived from an EMBL/GenBank/DDBJ whole genome shotgun (WGS) entry which is preliminary data.</text>
</comment>
<dbReference type="InterPro" id="IPR003812">
    <property type="entry name" value="Fido"/>
</dbReference>
<dbReference type="GO" id="GO:0005524">
    <property type="term" value="F:ATP binding"/>
    <property type="evidence" value="ECO:0007669"/>
    <property type="project" value="UniProtKB-KW"/>
</dbReference>
<dbReference type="PANTHER" id="PTHR13504:SF38">
    <property type="entry name" value="FIDO DOMAIN-CONTAINING PROTEIN"/>
    <property type="match status" value="1"/>
</dbReference>
<evidence type="ECO:0000313" key="5">
    <source>
        <dbReference type="EMBL" id="OGZ39672.1"/>
    </source>
</evidence>
<dbReference type="InterPro" id="IPR040198">
    <property type="entry name" value="Fido_containing"/>
</dbReference>
<dbReference type="PANTHER" id="PTHR13504">
    <property type="entry name" value="FIDO DOMAIN-CONTAINING PROTEIN DDB_G0283145"/>
    <property type="match status" value="1"/>
</dbReference>
<feature type="domain" description="Fido" evidence="4">
    <location>
        <begin position="161"/>
        <end position="310"/>
    </location>
</feature>
<evidence type="ECO:0000259" key="4">
    <source>
        <dbReference type="PROSITE" id="PS51459"/>
    </source>
</evidence>
<dbReference type="Pfam" id="PF13784">
    <property type="entry name" value="Fic_N"/>
    <property type="match status" value="1"/>
</dbReference>
<dbReference type="AlphaFoldDB" id="A0A1G2FPE9"/>
<dbReference type="Pfam" id="PF02661">
    <property type="entry name" value="Fic"/>
    <property type="match status" value="1"/>
</dbReference>
<dbReference type="Gene3D" id="1.10.3290.10">
    <property type="entry name" value="Fido-like domain"/>
    <property type="match status" value="1"/>
</dbReference>
<dbReference type="InterPro" id="IPR025758">
    <property type="entry name" value="Fic/DOC_N"/>
</dbReference>
<reference evidence="5 6" key="1">
    <citation type="journal article" date="2016" name="Nat. Commun.">
        <title>Thousands of microbial genomes shed light on interconnected biogeochemical processes in an aquifer system.</title>
        <authorList>
            <person name="Anantharaman K."/>
            <person name="Brown C.T."/>
            <person name="Hug L.A."/>
            <person name="Sharon I."/>
            <person name="Castelle C.J."/>
            <person name="Probst A.J."/>
            <person name="Thomas B.C."/>
            <person name="Singh A."/>
            <person name="Wilkins M.J."/>
            <person name="Karaoz U."/>
            <person name="Brodie E.L."/>
            <person name="Williams K.H."/>
            <person name="Hubbard S.S."/>
            <person name="Banfield J.F."/>
        </authorList>
    </citation>
    <scope>NUCLEOTIDE SEQUENCE [LARGE SCALE GENOMIC DNA]</scope>
</reference>
<dbReference type="SUPFAM" id="SSF140931">
    <property type="entry name" value="Fic-like"/>
    <property type="match status" value="1"/>
</dbReference>